<dbReference type="RefSeq" id="WP_183412924.1">
    <property type="nucleotide sequence ID" value="NZ_JACHYB010000001.1"/>
</dbReference>
<comment type="function">
    <text evidence="2">Catalyzes the dismutation of two molecules of 6,7-dimethyl-8-ribityllumazine, resulting in the formation of riboflavin and 5-amino-6-(D-ribitylamino)uracil.</text>
</comment>
<dbReference type="Pfam" id="PF00677">
    <property type="entry name" value="Lum_binding"/>
    <property type="match status" value="2"/>
</dbReference>
<dbReference type="EC" id="2.5.1.9" evidence="4 9"/>
<dbReference type="PANTHER" id="PTHR21098:SF12">
    <property type="entry name" value="RIBOFLAVIN SYNTHASE"/>
    <property type="match status" value="1"/>
</dbReference>
<dbReference type="CDD" id="cd00402">
    <property type="entry name" value="Riboflavin_synthase_like"/>
    <property type="match status" value="1"/>
</dbReference>
<dbReference type="FunFam" id="2.40.30.20:FF:000007">
    <property type="entry name" value="Riboflavin synthase, alpha subunit"/>
    <property type="match status" value="1"/>
</dbReference>
<keyword evidence="6" id="KW-0686">Riboflavin biosynthesis</keyword>
<evidence type="ECO:0000313" key="12">
    <source>
        <dbReference type="EMBL" id="MBB3187118.1"/>
    </source>
</evidence>
<keyword evidence="13" id="KW-1185">Reference proteome</keyword>
<dbReference type="PROSITE" id="PS51177">
    <property type="entry name" value="LUMAZINE_BIND"/>
    <property type="match status" value="2"/>
</dbReference>
<evidence type="ECO:0000256" key="4">
    <source>
        <dbReference type="ARBA" id="ARBA00012827"/>
    </source>
</evidence>
<gene>
    <name evidence="12" type="ORF">FHX64_001281</name>
</gene>
<dbReference type="AlphaFoldDB" id="A0A7W5DR07"/>
<proteinExistence type="predicted"/>
<evidence type="ECO:0000256" key="3">
    <source>
        <dbReference type="ARBA" id="ARBA00004887"/>
    </source>
</evidence>
<reference evidence="12 13" key="1">
    <citation type="submission" date="2020-08" db="EMBL/GenBank/DDBJ databases">
        <title>Genomic Encyclopedia of Type Strains, Phase IV (KMG-IV): sequencing the most valuable type-strain genomes for metagenomic binning, comparative biology and taxonomic classification.</title>
        <authorList>
            <person name="Goeker M."/>
        </authorList>
    </citation>
    <scope>NUCLEOTIDE SEQUENCE [LARGE SCALE GENOMIC DNA]</scope>
    <source>
        <strain evidence="12 13">DSM 27471</strain>
    </source>
</reference>
<dbReference type="GO" id="GO:0009231">
    <property type="term" value="P:riboflavin biosynthetic process"/>
    <property type="evidence" value="ECO:0007669"/>
    <property type="project" value="UniProtKB-KW"/>
</dbReference>
<dbReference type="GO" id="GO:0004746">
    <property type="term" value="F:riboflavin synthase activity"/>
    <property type="evidence" value="ECO:0007669"/>
    <property type="project" value="UniProtKB-UniRule"/>
</dbReference>
<evidence type="ECO:0000313" key="13">
    <source>
        <dbReference type="Proteomes" id="UP000544222"/>
    </source>
</evidence>
<keyword evidence="8" id="KW-0677">Repeat</keyword>
<evidence type="ECO:0000256" key="8">
    <source>
        <dbReference type="ARBA" id="ARBA00022737"/>
    </source>
</evidence>
<feature type="repeat" description="Lumazine-binding" evidence="10">
    <location>
        <begin position="96"/>
        <end position="197"/>
    </location>
</feature>
<dbReference type="SUPFAM" id="SSF63380">
    <property type="entry name" value="Riboflavin synthase domain-like"/>
    <property type="match status" value="2"/>
</dbReference>
<sequence length="203" mass="22374">MFSGIIEEAAEVVALSYDNSNLNISLRCSFTNELKIDQSIAHNGVCLTVIDIKNDIYTVTAIQETLDKSNLGLLQIGSKVNLERSMLMNGRLDGHIVQGHVDQTAMCTDVQLANGSWYYTFSYKTTSQMKAQGYVTVEKGSVAVNGVSLTVVHSKPNSFSIAIIPYTYEHTNFNQITVGSVVNLEFDIIGKYISRLIGDRHKA</sequence>
<keyword evidence="7 12" id="KW-0808">Transferase</keyword>
<evidence type="ECO:0000259" key="11">
    <source>
        <dbReference type="PROSITE" id="PS51177"/>
    </source>
</evidence>
<comment type="pathway">
    <text evidence="3">Cofactor biosynthesis; riboflavin biosynthesis; riboflavin from 2-hydroxy-3-oxobutyl phosphate and 5-amino-6-(D-ribitylamino)uracil: step 2/2.</text>
</comment>
<feature type="repeat" description="Lumazine-binding" evidence="10">
    <location>
        <begin position="1"/>
        <end position="95"/>
    </location>
</feature>
<evidence type="ECO:0000256" key="6">
    <source>
        <dbReference type="ARBA" id="ARBA00022619"/>
    </source>
</evidence>
<feature type="domain" description="Lumazine-binding" evidence="11">
    <location>
        <begin position="1"/>
        <end position="95"/>
    </location>
</feature>
<name>A0A7W5DR07_9PORP</name>
<protein>
    <recommendedName>
        <fullName evidence="5 9">Riboflavin synthase</fullName>
        <ecNumber evidence="4 9">2.5.1.9</ecNumber>
    </recommendedName>
</protein>
<comment type="caution">
    <text evidence="12">The sequence shown here is derived from an EMBL/GenBank/DDBJ whole genome shotgun (WGS) entry which is preliminary data.</text>
</comment>
<evidence type="ECO:0000256" key="7">
    <source>
        <dbReference type="ARBA" id="ARBA00022679"/>
    </source>
</evidence>
<evidence type="ECO:0000256" key="10">
    <source>
        <dbReference type="PROSITE-ProRule" id="PRU00524"/>
    </source>
</evidence>
<evidence type="ECO:0000256" key="5">
    <source>
        <dbReference type="ARBA" id="ARBA00013950"/>
    </source>
</evidence>
<dbReference type="InterPro" id="IPR001783">
    <property type="entry name" value="Lumazine-bd"/>
</dbReference>
<accession>A0A7W5DR07</accession>
<feature type="domain" description="Lumazine-binding" evidence="11">
    <location>
        <begin position="96"/>
        <end position="197"/>
    </location>
</feature>
<dbReference type="EMBL" id="JACHYB010000001">
    <property type="protein sequence ID" value="MBB3187118.1"/>
    <property type="molecule type" value="Genomic_DNA"/>
</dbReference>
<dbReference type="InterPro" id="IPR026017">
    <property type="entry name" value="Lumazine-bd_dom"/>
</dbReference>
<dbReference type="NCBIfam" id="TIGR00187">
    <property type="entry name" value="ribE"/>
    <property type="match status" value="1"/>
</dbReference>
<dbReference type="PANTHER" id="PTHR21098">
    <property type="entry name" value="RIBOFLAVIN SYNTHASE ALPHA CHAIN"/>
    <property type="match status" value="1"/>
</dbReference>
<dbReference type="InterPro" id="IPR023366">
    <property type="entry name" value="ATP_synth_asu-like_sf"/>
</dbReference>
<dbReference type="PIRSF" id="PIRSF000498">
    <property type="entry name" value="Riboflavin_syn_A"/>
    <property type="match status" value="1"/>
</dbReference>
<dbReference type="NCBIfam" id="NF006767">
    <property type="entry name" value="PRK09289.1"/>
    <property type="match status" value="1"/>
</dbReference>
<evidence type="ECO:0000256" key="2">
    <source>
        <dbReference type="ARBA" id="ARBA00002803"/>
    </source>
</evidence>
<dbReference type="Proteomes" id="UP000544222">
    <property type="component" value="Unassembled WGS sequence"/>
</dbReference>
<dbReference type="Gene3D" id="2.40.30.20">
    <property type="match status" value="2"/>
</dbReference>
<organism evidence="12 13">
    <name type="scientific">Microbacter margulisiae</name>
    <dbReference type="NCBI Taxonomy" id="1350067"/>
    <lineage>
        <taxon>Bacteria</taxon>
        <taxon>Pseudomonadati</taxon>
        <taxon>Bacteroidota</taxon>
        <taxon>Bacteroidia</taxon>
        <taxon>Bacteroidales</taxon>
        <taxon>Porphyromonadaceae</taxon>
        <taxon>Microbacter</taxon>
    </lineage>
</organism>
<dbReference type="InterPro" id="IPR017938">
    <property type="entry name" value="Riboflavin_synthase-like_b-brl"/>
</dbReference>
<comment type="catalytic activity">
    <reaction evidence="1">
        <text>2 6,7-dimethyl-8-(1-D-ribityl)lumazine + H(+) = 5-amino-6-(D-ribitylamino)uracil + riboflavin</text>
        <dbReference type="Rhea" id="RHEA:20772"/>
        <dbReference type="ChEBI" id="CHEBI:15378"/>
        <dbReference type="ChEBI" id="CHEBI:15934"/>
        <dbReference type="ChEBI" id="CHEBI:57986"/>
        <dbReference type="ChEBI" id="CHEBI:58201"/>
        <dbReference type="EC" id="2.5.1.9"/>
    </reaction>
</comment>
<evidence type="ECO:0000256" key="9">
    <source>
        <dbReference type="NCBIfam" id="TIGR00187"/>
    </source>
</evidence>
<evidence type="ECO:0000256" key="1">
    <source>
        <dbReference type="ARBA" id="ARBA00000968"/>
    </source>
</evidence>